<evidence type="ECO:0008006" key="4">
    <source>
        <dbReference type="Google" id="ProtNLM"/>
    </source>
</evidence>
<name>A0ABU2M358_9ACTN</name>
<feature type="compositionally biased region" description="Basic residues" evidence="1">
    <location>
        <begin position="32"/>
        <end position="46"/>
    </location>
</feature>
<dbReference type="RefSeq" id="WP_311509856.1">
    <property type="nucleotide sequence ID" value="NZ_JAVREP010000001.1"/>
</dbReference>
<sequence length="130" mass="15308">MRYLPLFLASLWRMLAPPAQGRHARQPQPAPGRRHFRPVPHCRTARRVPDTRPPRWTVPLSAPTWRPPVLDETPVRPYYRAWEEERRRRAQDRDRLGIAVLRDISTQLPHPDLRELATAVRQWQHLGVGV</sequence>
<dbReference type="EMBL" id="JAVREP010000001">
    <property type="protein sequence ID" value="MDT0327062.1"/>
    <property type="molecule type" value="Genomic_DNA"/>
</dbReference>
<protein>
    <recommendedName>
        <fullName evidence="4">Secreted protein</fullName>
    </recommendedName>
</protein>
<keyword evidence="3" id="KW-1185">Reference proteome</keyword>
<evidence type="ECO:0000313" key="2">
    <source>
        <dbReference type="EMBL" id="MDT0327062.1"/>
    </source>
</evidence>
<accession>A0ABU2M358</accession>
<reference evidence="3" key="1">
    <citation type="submission" date="2023-07" db="EMBL/GenBank/DDBJ databases">
        <title>30 novel species of actinomycetes from the DSMZ collection.</title>
        <authorList>
            <person name="Nouioui I."/>
        </authorList>
    </citation>
    <scope>NUCLEOTIDE SEQUENCE [LARGE SCALE GENOMIC DNA]</scope>
    <source>
        <strain evidence="3">DSM 44743</strain>
    </source>
</reference>
<organism evidence="2 3">
    <name type="scientific">Nocardiopsis lambiniae</name>
    <dbReference type="NCBI Taxonomy" id="3075539"/>
    <lineage>
        <taxon>Bacteria</taxon>
        <taxon>Bacillati</taxon>
        <taxon>Actinomycetota</taxon>
        <taxon>Actinomycetes</taxon>
        <taxon>Streptosporangiales</taxon>
        <taxon>Nocardiopsidaceae</taxon>
        <taxon>Nocardiopsis</taxon>
    </lineage>
</organism>
<dbReference type="Proteomes" id="UP001183390">
    <property type="component" value="Unassembled WGS sequence"/>
</dbReference>
<feature type="region of interest" description="Disordered" evidence="1">
    <location>
        <begin position="20"/>
        <end position="55"/>
    </location>
</feature>
<evidence type="ECO:0000313" key="3">
    <source>
        <dbReference type="Proteomes" id="UP001183390"/>
    </source>
</evidence>
<comment type="caution">
    <text evidence="2">The sequence shown here is derived from an EMBL/GenBank/DDBJ whole genome shotgun (WGS) entry which is preliminary data.</text>
</comment>
<evidence type="ECO:0000256" key="1">
    <source>
        <dbReference type="SAM" id="MobiDB-lite"/>
    </source>
</evidence>
<proteinExistence type="predicted"/>
<gene>
    <name evidence="2" type="ORF">RM479_01425</name>
</gene>